<reference evidence="2" key="1">
    <citation type="journal article" date="2019" name="Int. J. Syst. Evol. Microbiol.">
        <title>The Global Catalogue of Microorganisms (GCM) 10K type strain sequencing project: providing services to taxonomists for standard genome sequencing and annotation.</title>
        <authorList>
            <consortium name="The Broad Institute Genomics Platform"/>
            <consortium name="The Broad Institute Genome Sequencing Center for Infectious Disease"/>
            <person name="Wu L."/>
            <person name="Ma J."/>
        </authorList>
    </citation>
    <scope>NUCLEOTIDE SEQUENCE [LARGE SCALE GENOMIC DNA]</scope>
    <source>
        <strain evidence="2">IBRC-M 10813</strain>
    </source>
</reference>
<name>A0ABV8JHS5_9BACL</name>
<comment type="caution">
    <text evidence="1">The sequence shown here is derived from an EMBL/GenBank/DDBJ whole genome shotgun (WGS) entry which is preliminary data.</text>
</comment>
<dbReference type="RefSeq" id="WP_380704224.1">
    <property type="nucleotide sequence ID" value="NZ_JBHSAP010000009.1"/>
</dbReference>
<organism evidence="1 2">
    <name type="scientific">Salinithrix halophila</name>
    <dbReference type="NCBI Taxonomy" id="1485204"/>
    <lineage>
        <taxon>Bacteria</taxon>
        <taxon>Bacillati</taxon>
        <taxon>Bacillota</taxon>
        <taxon>Bacilli</taxon>
        <taxon>Bacillales</taxon>
        <taxon>Thermoactinomycetaceae</taxon>
        <taxon>Salinithrix</taxon>
    </lineage>
</organism>
<evidence type="ECO:0000313" key="2">
    <source>
        <dbReference type="Proteomes" id="UP001595843"/>
    </source>
</evidence>
<protein>
    <submittedName>
        <fullName evidence="1">Uncharacterized protein</fullName>
    </submittedName>
</protein>
<gene>
    <name evidence="1" type="ORF">ACFOUO_08675</name>
</gene>
<evidence type="ECO:0000313" key="1">
    <source>
        <dbReference type="EMBL" id="MFC4076884.1"/>
    </source>
</evidence>
<proteinExistence type="predicted"/>
<dbReference type="Proteomes" id="UP001595843">
    <property type="component" value="Unassembled WGS sequence"/>
</dbReference>
<dbReference type="EMBL" id="JBHSAP010000009">
    <property type="protein sequence ID" value="MFC4076884.1"/>
    <property type="molecule type" value="Genomic_DNA"/>
</dbReference>
<accession>A0ABV8JHS5</accession>
<sequence>MTAPFTPAGFLLGGYEVDEQQPNPYFSLDFQTETEAAEAIRWLEESEDIGVRIVSAPGEDLFLTVTDHRGPVATGEGWKDEMWRIFDEYRRQGEDVLLLVSVAGELLKHPVLRLSGERVTVNVSD</sequence>
<keyword evidence="2" id="KW-1185">Reference proteome</keyword>